<dbReference type="AlphaFoldDB" id="A0A5N5QKH6"/>
<keyword evidence="2" id="KW-0472">Membrane</keyword>
<feature type="region of interest" description="Disordered" evidence="1">
    <location>
        <begin position="111"/>
        <end position="207"/>
    </location>
</feature>
<feature type="compositionally biased region" description="Polar residues" evidence="1">
    <location>
        <begin position="113"/>
        <end position="126"/>
    </location>
</feature>
<keyword evidence="2" id="KW-1133">Transmembrane helix</keyword>
<dbReference type="OrthoDB" id="3358294at2759"/>
<evidence type="ECO:0000256" key="1">
    <source>
        <dbReference type="SAM" id="MobiDB-lite"/>
    </source>
</evidence>
<name>A0A5N5QKH6_9AGAM</name>
<sequence length="359" mass="39763">MSSLDSNPPRSFVPFGSKHDDTPRLNPLRACPVIANSGWKHLPAPTLEPTEQLLAALGTNTALPNRSARPVQRAHPLLRLRGAFNSTNDKDCHCRPRRCSPSKVHQYERAKLAQQSQRGHSANMAVSSARRPSRDAVDAASVPCPPSTTAPSFATPNHTPPTSPGDHLPEEIQIKFPTPTRTTASKKSHRHVPGTAVDRDPRPQSQSPQVVRNQALAEFFGETATPPPEHAVTRSRRRRNDSTRGEMFANFSEPDTIAKYLFWYGFVFPPFWAIGTIVLFLPMRESENIGPEMAEVGGHAPMSSNPRAANLSSRYLTLVRVTERRWARRCAFAWVSTLLLITVLVIGLWIGRVGVFANR</sequence>
<evidence type="ECO:0000313" key="4">
    <source>
        <dbReference type="Proteomes" id="UP000383932"/>
    </source>
</evidence>
<dbReference type="EMBL" id="SSOP01000072">
    <property type="protein sequence ID" value="KAB5592240.1"/>
    <property type="molecule type" value="Genomic_DNA"/>
</dbReference>
<organism evidence="3 4">
    <name type="scientific">Ceratobasidium theobromae</name>
    <dbReference type="NCBI Taxonomy" id="1582974"/>
    <lineage>
        <taxon>Eukaryota</taxon>
        <taxon>Fungi</taxon>
        <taxon>Dikarya</taxon>
        <taxon>Basidiomycota</taxon>
        <taxon>Agaricomycotina</taxon>
        <taxon>Agaricomycetes</taxon>
        <taxon>Cantharellales</taxon>
        <taxon>Ceratobasidiaceae</taxon>
        <taxon>Ceratobasidium</taxon>
    </lineage>
</organism>
<keyword evidence="2" id="KW-0812">Transmembrane</keyword>
<proteinExistence type="predicted"/>
<evidence type="ECO:0000313" key="3">
    <source>
        <dbReference type="EMBL" id="KAB5592240.1"/>
    </source>
</evidence>
<feature type="transmembrane region" description="Helical" evidence="2">
    <location>
        <begin position="261"/>
        <end position="281"/>
    </location>
</feature>
<dbReference type="Proteomes" id="UP000383932">
    <property type="component" value="Unassembled WGS sequence"/>
</dbReference>
<reference evidence="3 4" key="1">
    <citation type="journal article" date="2019" name="Fungal Biol. Biotechnol.">
        <title>Draft genome sequence of fastidious pathogen Ceratobasidium theobromae, which causes vascular-streak dieback in Theobroma cacao.</title>
        <authorList>
            <person name="Ali S.S."/>
            <person name="Asman A."/>
            <person name="Shao J."/>
            <person name="Firmansyah A.P."/>
            <person name="Susilo A.W."/>
            <person name="Rosmana A."/>
            <person name="McMahon P."/>
            <person name="Junaid M."/>
            <person name="Guest D."/>
            <person name="Kheng T.Y."/>
            <person name="Meinhardt L.W."/>
            <person name="Bailey B.A."/>
        </authorList>
    </citation>
    <scope>NUCLEOTIDE SEQUENCE [LARGE SCALE GENOMIC DNA]</scope>
    <source>
        <strain evidence="3 4">CT2</strain>
    </source>
</reference>
<feature type="transmembrane region" description="Helical" evidence="2">
    <location>
        <begin position="330"/>
        <end position="350"/>
    </location>
</feature>
<feature type="region of interest" description="Disordered" evidence="1">
    <location>
        <begin position="1"/>
        <end position="24"/>
    </location>
</feature>
<evidence type="ECO:0008006" key="5">
    <source>
        <dbReference type="Google" id="ProtNLM"/>
    </source>
</evidence>
<protein>
    <recommendedName>
        <fullName evidence="5">Transmembrane protein</fullName>
    </recommendedName>
</protein>
<evidence type="ECO:0000256" key="2">
    <source>
        <dbReference type="SAM" id="Phobius"/>
    </source>
</evidence>
<accession>A0A5N5QKH6</accession>
<comment type="caution">
    <text evidence="3">The sequence shown here is derived from an EMBL/GenBank/DDBJ whole genome shotgun (WGS) entry which is preliminary data.</text>
</comment>
<gene>
    <name evidence="3" type="ORF">CTheo_4337</name>
</gene>
<feature type="region of interest" description="Disordered" evidence="1">
    <location>
        <begin position="221"/>
        <end position="242"/>
    </location>
</feature>
<keyword evidence="4" id="KW-1185">Reference proteome</keyword>